<name>A0A6M1RVU9_9BACT</name>
<feature type="active site" description="Schiff-base intermediate with substrate" evidence="9">
    <location>
        <position position="205"/>
    </location>
</feature>
<dbReference type="UniPathway" id="UPA00251">
    <property type="reaction ID" value="UER00318"/>
</dbReference>
<feature type="binding site" evidence="11">
    <location>
        <position position="128"/>
    </location>
    <ligand>
        <name>Zn(2+)</name>
        <dbReference type="ChEBI" id="CHEBI:29105"/>
        <note>catalytic</note>
    </ligand>
</feature>
<dbReference type="PROSITE" id="PS00169">
    <property type="entry name" value="D_ALA_DEHYDRATASE"/>
    <property type="match status" value="1"/>
</dbReference>
<reference evidence="15 16" key="1">
    <citation type="submission" date="2020-02" db="EMBL/GenBank/DDBJ databases">
        <title>Draft genome sequence of Limisphaera ngatamarikiensis NGM72.4T, a thermophilic Verrucomicrobia grouped in subdivision 3.</title>
        <authorList>
            <person name="Carere C.R."/>
            <person name="Steen J."/>
            <person name="Hugenholtz P."/>
            <person name="Stott M.B."/>
        </authorList>
    </citation>
    <scope>NUCLEOTIDE SEQUENCE [LARGE SCALE GENOMIC DNA]</scope>
    <source>
        <strain evidence="15 16">NGM72.4</strain>
    </source>
</reference>
<keyword evidence="6 13" id="KW-0456">Lyase</keyword>
<evidence type="ECO:0000313" key="16">
    <source>
        <dbReference type="Proteomes" id="UP000477311"/>
    </source>
</evidence>
<keyword evidence="11" id="KW-0479">Metal-binding</keyword>
<dbReference type="GO" id="GO:0005829">
    <property type="term" value="C:cytosol"/>
    <property type="evidence" value="ECO:0007669"/>
    <property type="project" value="TreeGrafter"/>
</dbReference>
<proteinExistence type="inferred from homology"/>
<dbReference type="SUPFAM" id="SSF51569">
    <property type="entry name" value="Aldolase"/>
    <property type="match status" value="1"/>
</dbReference>
<dbReference type="InterPro" id="IPR030656">
    <property type="entry name" value="ALAD_AS"/>
</dbReference>
<dbReference type="PIRSF" id="PIRSF001415">
    <property type="entry name" value="Porphbilin_synth"/>
    <property type="match status" value="1"/>
</dbReference>
<dbReference type="InterPro" id="IPR001731">
    <property type="entry name" value="ALAD"/>
</dbReference>
<dbReference type="InterPro" id="IPR013785">
    <property type="entry name" value="Aldolase_TIM"/>
</dbReference>
<dbReference type="PANTHER" id="PTHR11458">
    <property type="entry name" value="DELTA-AMINOLEVULINIC ACID DEHYDRATASE"/>
    <property type="match status" value="1"/>
</dbReference>
<comment type="subunit">
    <text evidence="13">Homooctamer.</text>
</comment>
<evidence type="ECO:0000256" key="1">
    <source>
        <dbReference type="ARBA" id="ARBA00004694"/>
    </source>
</evidence>
<feature type="binding site" evidence="10">
    <location>
        <position position="227"/>
    </location>
    <ligand>
        <name>5-aminolevulinate</name>
        <dbReference type="ChEBI" id="CHEBI:356416"/>
        <label>1</label>
    </ligand>
</feature>
<organism evidence="15 16">
    <name type="scientific">Limisphaera ngatamarikiensis</name>
    <dbReference type="NCBI Taxonomy" id="1324935"/>
    <lineage>
        <taxon>Bacteria</taxon>
        <taxon>Pseudomonadati</taxon>
        <taxon>Verrucomicrobiota</taxon>
        <taxon>Verrucomicrobiia</taxon>
        <taxon>Limisphaerales</taxon>
        <taxon>Limisphaeraceae</taxon>
        <taxon>Limisphaera</taxon>
    </lineage>
</organism>
<evidence type="ECO:0000256" key="13">
    <source>
        <dbReference type="RuleBase" id="RU000515"/>
    </source>
</evidence>
<dbReference type="Proteomes" id="UP000477311">
    <property type="component" value="Unassembled WGS sequence"/>
</dbReference>
<dbReference type="RefSeq" id="WP_165107583.1">
    <property type="nucleotide sequence ID" value="NZ_JAAKYA010000053.1"/>
</dbReference>
<feature type="active site" description="Schiff-base intermediate with substrate" evidence="9">
    <location>
        <position position="258"/>
    </location>
</feature>
<evidence type="ECO:0000256" key="8">
    <source>
        <dbReference type="ARBA" id="ARBA00047651"/>
    </source>
</evidence>
<sequence length="335" mass="36933">MDVSVLGQFPTRRMRRLRSSPVLRRMVAETILLPDHLIWPLFVRPGRKERRPVASMPGVCQLSVDEAVRETARAVEAGVPAVLLFGIPERKDEKASGAWSRNGIVQQAIRALKREYPNLWVITDVCLCEYMSHGHCGVVEHRRNTTRIANDPTLALLARTAVSHAEAGADMVAPSDMMDGRVAAIRAALDRAGFEDLPILSYAAKYASAFYGPFREAAESAPRFGDRRSYQMDPANAREAIREVALDIAEGADLVMVKPALAYLDILHQVKTTFGLPTAAYAVSAEYSMIKAAAAQGWIDERAVTLEALLAMRRAGADLIITYAAPDVARWLHQR</sequence>
<dbReference type="EC" id="4.2.1.24" evidence="3 13"/>
<feature type="binding site" evidence="10">
    <location>
        <position position="215"/>
    </location>
    <ligand>
        <name>5-aminolevulinate</name>
        <dbReference type="ChEBI" id="CHEBI:356416"/>
        <label>1</label>
    </ligand>
</feature>
<comment type="pathway">
    <text evidence="1">Porphyrin-containing compound metabolism; protoporphyrin-IX biosynthesis; coproporphyrinogen-III from 5-aminolevulinate: step 1/4.</text>
</comment>
<keyword evidence="12" id="KW-0460">Magnesium</keyword>
<dbReference type="Gene3D" id="3.20.20.70">
    <property type="entry name" value="Aldolase class I"/>
    <property type="match status" value="1"/>
</dbReference>
<evidence type="ECO:0000256" key="6">
    <source>
        <dbReference type="ARBA" id="ARBA00023239"/>
    </source>
</evidence>
<feature type="binding site" evidence="11">
    <location>
        <position position="136"/>
    </location>
    <ligand>
        <name>Zn(2+)</name>
        <dbReference type="ChEBI" id="CHEBI:29105"/>
        <note>catalytic</note>
    </ligand>
</feature>
<keyword evidence="5" id="KW-0350">Heme biosynthesis</keyword>
<evidence type="ECO:0000256" key="2">
    <source>
        <dbReference type="ARBA" id="ARBA00008055"/>
    </source>
</evidence>
<dbReference type="GO" id="GO:0004655">
    <property type="term" value="F:porphobilinogen synthase activity"/>
    <property type="evidence" value="ECO:0007669"/>
    <property type="project" value="UniProtKB-EC"/>
</dbReference>
<evidence type="ECO:0000256" key="10">
    <source>
        <dbReference type="PIRSR" id="PIRSR001415-2"/>
    </source>
</evidence>
<dbReference type="PRINTS" id="PR00144">
    <property type="entry name" value="DALDHYDRTASE"/>
</dbReference>
<evidence type="ECO:0000313" key="15">
    <source>
        <dbReference type="EMBL" id="NGO39521.1"/>
    </source>
</evidence>
<evidence type="ECO:0000256" key="5">
    <source>
        <dbReference type="ARBA" id="ARBA00023133"/>
    </source>
</evidence>
<evidence type="ECO:0000256" key="12">
    <source>
        <dbReference type="PIRSR" id="PIRSR001415-5"/>
    </source>
</evidence>
<protein>
    <recommendedName>
        <fullName evidence="4 13">Delta-aminolevulinic acid dehydratase</fullName>
        <ecNumber evidence="3 13">4.2.1.24</ecNumber>
    </recommendedName>
</protein>
<keyword evidence="11" id="KW-0862">Zinc</keyword>
<evidence type="ECO:0000256" key="9">
    <source>
        <dbReference type="PIRSR" id="PIRSR001415-1"/>
    </source>
</evidence>
<dbReference type="PANTHER" id="PTHR11458:SF0">
    <property type="entry name" value="DELTA-AMINOLEVULINIC ACID DEHYDRATASE"/>
    <property type="match status" value="1"/>
</dbReference>
<dbReference type="NCBIfam" id="NF006762">
    <property type="entry name" value="PRK09283.1"/>
    <property type="match status" value="1"/>
</dbReference>
<dbReference type="GO" id="GO:0006782">
    <property type="term" value="P:protoporphyrinogen IX biosynthetic process"/>
    <property type="evidence" value="ECO:0007669"/>
    <property type="project" value="UniProtKB-UniPathway"/>
</dbReference>
<gene>
    <name evidence="15" type="primary">hemB</name>
    <name evidence="15" type="ORF">G4L39_08945</name>
</gene>
<dbReference type="EMBL" id="JAAKYA010000053">
    <property type="protein sequence ID" value="NGO39521.1"/>
    <property type="molecule type" value="Genomic_DNA"/>
</dbReference>
<accession>A0A6M1RVU9</accession>
<evidence type="ECO:0000256" key="14">
    <source>
        <dbReference type="RuleBase" id="RU004161"/>
    </source>
</evidence>
<evidence type="ECO:0000256" key="11">
    <source>
        <dbReference type="PIRSR" id="PIRSR001415-3"/>
    </source>
</evidence>
<feature type="binding site" evidence="10">
    <location>
        <position position="284"/>
    </location>
    <ligand>
        <name>5-aminolevulinate</name>
        <dbReference type="ChEBI" id="CHEBI:356416"/>
        <label>2</label>
    </ligand>
</feature>
<comment type="similarity">
    <text evidence="2 14">Belongs to the ALAD family.</text>
</comment>
<dbReference type="SMART" id="SM01004">
    <property type="entry name" value="ALAD"/>
    <property type="match status" value="1"/>
</dbReference>
<evidence type="ECO:0000256" key="3">
    <source>
        <dbReference type="ARBA" id="ARBA00012053"/>
    </source>
</evidence>
<dbReference type="CDD" id="cd00384">
    <property type="entry name" value="ALAD_PBGS"/>
    <property type="match status" value="1"/>
</dbReference>
<dbReference type="FunFam" id="3.20.20.70:FF:000019">
    <property type="entry name" value="Delta-aminolevulinic acid dehydratase"/>
    <property type="match status" value="1"/>
</dbReference>
<dbReference type="GO" id="GO:0008270">
    <property type="term" value="F:zinc ion binding"/>
    <property type="evidence" value="ECO:0007669"/>
    <property type="project" value="TreeGrafter"/>
</dbReference>
<feature type="binding site" evidence="12">
    <location>
        <position position="243"/>
    </location>
    <ligand>
        <name>Mg(2+)</name>
        <dbReference type="ChEBI" id="CHEBI:18420"/>
    </ligand>
</feature>
<feature type="binding site" evidence="11">
    <location>
        <position position="126"/>
    </location>
    <ligand>
        <name>Zn(2+)</name>
        <dbReference type="ChEBI" id="CHEBI:29105"/>
        <note>catalytic</note>
    </ligand>
</feature>
<comment type="caution">
    <text evidence="15">The sequence shown here is derived from an EMBL/GenBank/DDBJ whole genome shotgun (WGS) entry which is preliminary data.</text>
</comment>
<evidence type="ECO:0000256" key="7">
    <source>
        <dbReference type="ARBA" id="ARBA00023244"/>
    </source>
</evidence>
<keyword evidence="16" id="KW-1185">Reference proteome</keyword>
<comment type="catalytic activity">
    <reaction evidence="8 13">
        <text>2 5-aminolevulinate = porphobilinogen + 2 H2O + H(+)</text>
        <dbReference type="Rhea" id="RHEA:24064"/>
        <dbReference type="ChEBI" id="CHEBI:15377"/>
        <dbReference type="ChEBI" id="CHEBI:15378"/>
        <dbReference type="ChEBI" id="CHEBI:58126"/>
        <dbReference type="ChEBI" id="CHEBI:356416"/>
        <dbReference type="EC" id="4.2.1.24"/>
    </reaction>
</comment>
<feature type="binding site" evidence="10">
    <location>
        <position position="323"/>
    </location>
    <ligand>
        <name>5-aminolevulinate</name>
        <dbReference type="ChEBI" id="CHEBI:356416"/>
        <label>2</label>
    </ligand>
</feature>
<dbReference type="Pfam" id="PF00490">
    <property type="entry name" value="ALAD"/>
    <property type="match status" value="1"/>
</dbReference>
<evidence type="ECO:0000256" key="4">
    <source>
        <dbReference type="ARBA" id="ARBA00020771"/>
    </source>
</evidence>
<keyword evidence="7 13" id="KW-0627">Porphyrin biosynthesis</keyword>
<dbReference type="AlphaFoldDB" id="A0A6M1RVU9"/>